<dbReference type="KEGG" id="pcy:PCYB_093810"/>
<feature type="compositionally biased region" description="Basic and acidic residues" evidence="3">
    <location>
        <begin position="229"/>
        <end position="273"/>
    </location>
</feature>
<dbReference type="InterPro" id="IPR012677">
    <property type="entry name" value="Nucleotide-bd_a/b_plait_sf"/>
</dbReference>
<dbReference type="InterPro" id="IPR000504">
    <property type="entry name" value="RRM_dom"/>
</dbReference>
<feature type="region of interest" description="Disordered" evidence="3">
    <location>
        <begin position="574"/>
        <end position="608"/>
    </location>
</feature>
<dbReference type="PANTHER" id="PTHR35367">
    <property type="entry name" value="RRM DOMAIN-CONTAINING PROTEIN"/>
    <property type="match status" value="1"/>
</dbReference>
<organism evidence="6 7">
    <name type="scientific">Plasmodium cynomolgi (strain B)</name>
    <dbReference type="NCBI Taxonomy" id="1120755"/>
    <lineage>
        <taxon>Eukaryota</taxon>
        <taxon>Sar</taxon>
        <taxon>Alveolata</taxon>
        <taxon>Apicomplexa</taxon>
        <taxon>Aconoidasida</taxon>
        <taxon>Haemosporida</taxon>
        <taxon>Plasmodiidae</taxon>
        <taxon>Plasmodium</taxon>
        <taxon>Plasmodium (Plasmodium)</taxon>
    </lineage>
</organism>
<evidence type="ECO:0000259" key="4">
    <source>
        <dbReference type="PROSITE" id="PS50089"/>
    </source>
</evidence>
<dbReference type="Proteomes" id="UP000006319">
    <property type="component" value="Chromosome 9"/>
</dbReference>
<name>K6UDH2_PLACD</name>
<dbReference type="OMA" id="NENCKWV"/>
<dbReference type="InterPro" id="IPR035979">
    <property type="entry name" value="RBD_domain_sf"/>
</dbReference>
<dbReference type="eggNOG" id="ENOG502S5WY">
    <property type="taxonomic scope" value="Eukaryota"/>
</dbReference>
<accession>K6UDH2</accession>
<dbReference type="Gene3D" id="3.30.40.10">
    <property type="entry name" value="Zinc/RING finger domain, C3HC4 (zinc finger)"/>
    <property type="match status" value="1"/>
</dbReference>
<evidence type="ECO:0008006" key="8">
    <source>
        <dbReference type="Google" id="ProtNLM"/>
    </source>
</evidence>
<feature type="compositionally biased region" description="Basic and acidic residues" evidence="3">
    <location>
        <begin position="578"/>
        <end position="593"/>
    </location>
</feature>
<dbReference type="SMART" id="SM00360">
    <property type="entry name" value="RRM"/>
    <property type="match status" value="1"/>
</dbReference>
<keyword evidence="1" id="KW-0479">Metal-binding</keyword>
<evidence type="ECO:0000313" key="7">
    <source>
        <dbReference type="Proteomes" id="UP000006319"/>
    </source>
</evidence>
<sequence length="982" mass="109838">MESDNGVNTTPLRDNPEETKNQVNDTLPIGKHIKLIEKLKINSISTGVDSHRSSEKSTSNQINLGENIQYAPCGLSKKYNERDDVVETLTSMSTGRAEQGDHSTETNAKVNYKLNVLSLGQYPLEGDHLESQPISGRYPNCDTHILGKNIANDFPHISDTLYKPKKDKLRFKNIQKVATSHMEKNYNYIWGDDNILPCEYNLEQFGVDIYGAMEANLCGEYAGGTFVEEAEKKKEKGEPTRGEGKRNDALESTKQHSWTENRDDKQAVEDNRRGRGARGTNRVGSSGGDNPDWGITYSQNGLAEMTLSPHSTAADLLTSFFPPPGRSHLLGREAATSSLATSLTTSLTTSLATSLTPSLTPPLTHVGKLEAPLSEEILQQALNENYYYDLRTNQVWVPRGDAGGNDLGASEGEEGLPTREEATHGMTIRGESTPVAASIRKINDHGLSLLFGIFPNECEVVDGFDSEGRTRTPKSEDPDVKMVEDTNVKMVENPNVNMMEDPFLKMAQDALFTKGMQEFPLLDDHMLLPFYAHHGNTPVQEKEVTQRGTFIDEEETYMQYMLGEFSILDQLGAHHKGGKEGKQGMAGKEEEMTSGRIDNGGNQSVSPNSVQFERRLRENYEEDHTALQTGDNWGNVEMGNNTNLTRLTQLEETLLSQRRNLFEVSPCETEGVDLTSLCNLGGENRWGEKRQDGGEAAHSYHFAYPMSRPYEDNQPNVYVDRDLKNMASEPNSYDYWCEEGNQKDNHYHEENVMLSKRLSKSLAKYTLIVNVPSNTTRKDLLAVFSKFGNVDLTMVVCDKKSRHPNKEWTATSGYAFVRFSTNLEAQRTLNAACAGGIRIRGSRVRATWAKKDSYSKREKEITFKIPSSILLINIDEFICSICKINLSYEPILFPCCYSSCCSDCLRGYLIVHAVGENIECPSCSLHLSDGLIKIDEHSSGVMGLLYKIHSNVKIKCQNENCKWVGFQHQYVNHFFSCKFGLA</sequence>
<dbReference type="AlphaFoldDB" id="K6UDH2"/>
<feature type="compositionally biased region" description="Polar residues" evidence="3">
    <location>
        <begin position="1"/>
        <end position="12"/>
    </location>
</feature>
<dbReference type="PhylomeDB" id="K6UDH2"/>
<evidence type="ECO:0000256" key="3">
    <source>
        <dbReference type="SAM" id="MobiDB-lite"/>
    </source>
</evidence>
<feature type="region of interest" description="Disordered" evidence="3">
    <location>
        <begin position="1"/>
        <end position="23"/>
    </location>
</feature>
<feature type="domain" description="RRM" evidence="5">
    <location>
        <begin position="764"/>
        <end position="851"/>
    </location>
</feature>
<dbReference type="OrthoDB" id="266020at2759"/>
<reference evidence="6 7" key="1">
    <citation type="journal article" date="2012" name="Nat. Genet.">
        <title>Plasmodium cynomolgi genome sequences provide insight into Plasmodium vivax and the monkey malaria clade.</title>
        <authorList>
            <person name="Tachibana S."/>
            <person name="Sullivan S.A."/>
            <person name="Kawai S."/>
            <person name="Nakamura S."/>
            <person name="Kim H.R."/>
            <person name="Goto N."/>
            <person name="Arisue N."/>
            <person name="Palacpac N.M.Q."/>
            <person name="Honma H."/>
            <person name="Yagi M."/>
            <person name="Tougan T."/>
            <person name="Katakai Y."/>
            <person name="Kaneko O."/>
            <person name="Mita T."/>
            <person name="Kita K."/>
            <person name="Yasutomi Y."/>
            <person name="Sutton P.L."/>
            <person name="Shakhbatyan R."/>
            <person name="Horii T."/>
            <person name="Yasunaga T."/>
            <person name="Barnwell J.W."/>
            <person name="Escalante A.A."/>
            <person name="Carlton J.M."/>
            <person name="Tanabe K."/>
        </authorList>
    </citation>
    <scope>NUCLEOTIDE SEQUENCE [LARGE SCALE GENOMIC DNA]</scope>
    <source>
        <strain evidence="6 7">B</strain>
    </source>
</reference>
<keyword evidence="1" id="KW-0863">Zinc-finger</keyword>
<dbReference type="PANTHER" id="PTHR35367:SF2">
    <property type="entry name" value="PROTEIN, PUTATIVE-RELATED"/>
    <property type="match status" value="1"/>
</dbReference>
<keyword evidence="1" id="KW-0862">Zinc</keyword>
<dbReference type="EMBL" id="DF157101">
    <property type="protein sequence ID" value="GAB66596.1"/>
    <property type="molecule type" value="Genomic_DNA"/>
</dbReference>
<evidence type="ECO:0000256" key="2">
    <source>
        <dbReference type="PROSITE-ProRule" id="PRU00176"/>
    </source>
</evidence>
<dbReference type="RefSeq" id="XP_004222543.1">
    <property type="nucleotide sequence ID" value="XM_004222495.1"/>
</dbReference>
<keyword evidence="2" id="KW-0694">RNA-binding</keyword>
<dbReference type="GeneID" id="14692950"/>
<dbReference type="Pfam" id="PF00076">
    <property type="entry name" value="RRM_1"/>
    <property type="match status" value="1"/>
</dbReference>
<dbReference type="PROSITE" id="PS50089">
    <property type="entry name" value="ZF_RING_2"/>
    <property type="match status" value="1"/>
</dbReference>
<feature type="region of interest" description="Disordered" evidence="3">
    <location>
        <begin position="229"/>
        <end position="295"/>
    </location>
</feature>
<feature type="domain" description="RING-type" evidence="4">
    <location>
        <begin position="879"/>
        <end position="924"/>
    </location>
</feature>
<evidence type="ECO:0000313" key="6">
    <source>
        <dbReference type="EMBL" id="GAB66596.1"/>
    </source>
</evidence>
<dbReference type="SUPFAM" id="SSF54928">
    <property type="entry name" value="RNA-binding domain, RBD"/>
    <property type="match status" value="1"/>
</dbReference>
<dbReference type="PROSITE" id="PS50102">
    <property type="entry name" value="RRM"/>
    <property type="match status" value="1"/>
</dbReference>
<dbReference type="GO" id="GO:0008270">
    <property type="term" value="F:zinc ion binding"/>
    <property type="evidence" value="ECO:0007669"/>
    <property type="project" value="UniProtKB-KW"/>
</dbReference>
<dbReference type="InterPro" id="IPR013083">
    <property type="entry name" value="Znf_RING/FYVE/PHD"/>
</dbReference>
<dbReference type="InterPro" id="IPR001841">
    <property type="entry name" value="Znf_RING"/>
</dbReference>
<dbReference type="GO" id="GO:0003723">
    <property type="term" value="F:RNA binding"/>
    <property type="evidence" value="ECO:0007669"/>
    <property type="project" value="UniProtKB-UniRule"/>
</dbReference>
<protein>
    <recommendedName>
        <fullName evidence="8">RNA-binding protein</fullName>
    </recommendedName>
</protein>
<dbReference type="Gene3D" id="3.30.70.330">
    <property type="match status" value="1"/>
</dbReference>
<evidence type="ECO:0000256" key="1">
    <source>
        <dbReference type="PROSITE-ProRule" id="PRU00175"/>
    </source>
</evidence>
<proteinExistence type="predicted"/>
<keyword evidence="7" id="KW-1185">Reference proteome</keyword>
<dbReference type="VEuPathDB" id="PlasmoDB:PCYB_093810"/>
<evidence type="ECO:0000259" key="5">
    <source>
        <dbReference type="PROSITE" id="PS50102"/>
    </source>
</evidence>
<gene>
    <name evidence="6" type="ORF">PCYB_093810</name>
</gene>